<dbReference type="PANTHER" id="PTHR43035:SF1">
    <property type="entry name" value="FATTY ACID REPRESSION MUTANT PROTEIN 2-RELATED"/>
    <property type="match status" value="1"/>
</dbReference>
<dbReference type="RefSeq" id="WP_307230196.1">
    <property type="nucleotide sequence ID" value="NZ_JAUSTT010000015.1"/>
</dbReference>
<evidence type="ECO:0000313" key="2">
    <source>
        <dbReference type="EMBL" id="MDQ0176776.1"/>
    </source>
</evidence>
<dbReference type="SUPFAM" id="SSF55469">
    <property type="entry name" value="FMN-dependent nitroreductase-like"/>
    <property type="match status" value="1"/>
</dbReference>
<dbReference type="InterPro" id="IPR000415">
    <property type="entry name" value="Nitroreductase-like"/>
</dbReference>
<organism evidence="2 3">
    <name type="scientific">Bacillus chungangensis</name>
    <dbReference type="NCBI Taxonomy" id="587633"/>
    <lineage>
        <taxon>Bacteria</taxon>
        <taxon>Bacillati</taxon>
        <taxon>Bacillota</taxon>
        <taxon>Bacilli</taxon>
        <taxon>Bacillales</taxon>
        <taxon>Bacillaceae</taxon>
        <taxon>Bacillus</taxon>
    </lineage>
</organism>
<feature type="domain" description="Nitroreductase" evidence="1">
    <location>
        <begin position="15"/>
        <end position="181"/>
    </location>
</feature>
<sequence length="201" mass="23126">MDALKTASLYKTVCERRSIRKVGNEPAVDRKKIEDVVKMALHVPSAFNMQSGRIAVLLEKEHVDFWEMVVQALKEKAAPDRFEAAQSKIRGFQSGIGTLLFFEDEKTIQQLREKYITYKDQFTVWSHEGSGMLQYAAWLGLTANGFGASLHHYNLLIDEQVKAKWAFPSEWEMIAQMPFGWPAEEVDDRAFLPIEEVVRWV</sequence>
<accession>A0ABT9WUB5</accession>
<dbReference type="Gene3D" id="3.40.109.10">
    <property type="entry name" value="NADH Oxidase"/>
    <property type="match status" value="1"/>
</dbReference>
<comment type="caution">
    <text evidence="2">The sequence shown here is derived from an EMBL/GenBank/DDBJ whole genome shotgun (WGS) entry which is preliminary data.</text>
</comment>
<keyword evidence="3" id="KW-1185">Reference proteome</keyword>
<name>A0ABT9WUB5_9BACI</name>
<protein>
    <submittedName>
        <fullName evidence="2">Oxidoreductase (Fatty acid repression mutant protein)</fullName>
    </submittedName>
</protein>
<dbReference type="PANTHER" id="PTHR43035">
    <property type="entry name" value="FATTY ACID REPRESSION MUTANT PROTEIN 2-RELATED"/>
    <property type="match status" value="1"/>
</dbReference>
<dbReference type="Proteomes" id="UP001223586">
    <property type="component" value="Unassembled WGS sequence"/>
</dbReference>
<proteinExistence type="predicted"/>
<reference evidence="2 3" key="1">
    <citation type="submission" date="2023-07" db="EMBL/GenBank/DDBJ databases">
        <title>Genomic Encyclopedia of Type Strains, Phase IV (KMG-IV): sequencing the most valuable type-strain genomes for metagenomic binning, comparative biology and taxonomic classification.</title>
        <authorList>
            <person name="Goeker M."/>
        </authorList>
    </citation>
    <scope>NUCLEOTIDE SEQUENCE [LARGE SCALE GENOMIC DNA]</scope>
    <source>
        <strain evidence="2 3">DSM 23837</strain>
    </source>
</reference>
<dbReference type="InterPro" id="IPR033877">
    <property type="entry name" value="Frm2/Hbn1"/>
</dbReference>
<evidence type="ECO:0000313" key="3">
    <source>
        <dbReference type="Proteomes" id="UP001223586"/>
    </source>
</evidence>
<dbReference type="Pfam" id="PF00881">
    <property type="entry name" value="Nitroreductase"/>
    <property type="match status" value="1"/>
</dbReference>
<evidence type="ECO:0000259" key="1">
    <source>
        <dbReference type="Pfam" id="PF00881"/>
    </source>
</evidence>
<gene>
    <name evidence="2" type="ORF">J2S08_002634</name>
</gene>
<dbReference type="EMBL" id="JAUSTT010000015">
    <property type="protein sequence ID" value="MDQ0176776.1"/>
    <property type="molecule type" value="Genomic_DNA"/>
</dbReference>
<dbReference type="InterPro" id="IPR029479">
    <property type="entry name" value="Nitroreductase"/>
</dbReference>